<feature type="transmembrane region" description="Helical" evidence="2">
    <location>
        <begin position="227"/>
        <end position="247"/>
    </location>
</feature>
<feature type="transmembrane region" description="Helical" evidence="2">
    <location>
        <begin position="456"/>
        <end position="489"/>
    </location>
</feature>
<evidence type="ECO:0000313" key="6">
    <source>
        <dbReference type="Proteomes" id="UP000636394"/>
    </source>
</evidence>
<dbReference type="EMBL" id="CP072829">
    <property type="protein sequence ID" value="QTU85232.1"/>
    <property type="molecule type" value="Genomic_DNA"/>
</dbReference>
<dbReference type="Pfam" id="PF03703">
    <property type="entry name" value="bPH_2"/>
    <property type="match status" value="3"/>
</dbReference>
<gene>
    <name evidence="4" type="ORF">GMI68_05015</name>
    <name evidence="5" type="ORF">J7S26_06390</name>
</gene>
<name>A0A9E6MRY3_9ACTN</name>
<feature type="region of interest" description="Disordered" evidence="1">
    <location>
        <begin position="575"/>
        <end position="621"/>
    </location>
</feature>
<dbReference type="EMBL" id="WPCR01000005">
    <property type="protein sequence ID" value="NHM14131.1"/>
    <property type="molecule type" value="Genomic_DNA"/>
</dbReference>
<keyword evidence="2" id="KW-0472">Membrane</keyword>
<evidence type="ECO:0000256" key="1">
    <source>
        <dbReference type="SAM" id="MobiDB-lite"/>
    </source>
</evidence>
<accession>A0A9E6MRY3</accession>
<protein>
    <submittedName>
        <fullName evidence="5">PH domain-containing protein</fullName>
    </submittedName>
</protein>
<dbReference type="Proteomes" id="UP000636394">
    <property type="component" value="Unassembled WGS sequence"/>
</dbReference>
<dbReference type="PANTHER" id="PTHR34473:SF2">
    <property type="entry name" value="UPF0699 TRANSMEMBRANE PROTEIN YDBT"/>
    <property type="match status" value="1"/>
</dbReference>
<feature type="compositionally biased region" description="Basic and acidic residues" evidence="1">
    <location>
        <begin position="611"/>
        <end position="621"/>
    </location>
</feature>
<evidence type="ECO:0000259" key="3">
    <source>
        <dbReference type="Pfam" id="PF03703"/>
    </source>
</evidence>
<feature type="transmembrane region" description="Helical" evidence="2">
    <location>
        <begin position="273"/>
        <end position="303"/>
    </location>
</feature>
<feature type="transmembrane region" description="Helical" evidence="2">
    <location>
        <begin position="29"/>
        <end position="59"/>
    </location>
</feature>
<keyword evidence="6" id="KW-1185">Reference proteome</keyword>
<evidence type="ECO:0000313" key="7">
    <source>
        <dbReference type="Proteomes" id="UP000671910"/>
    </source>
</evidence>
<dbReference type="KEGG" id="ebz:J7S26_06390"/>
<feature type="compositionally biased region" description="Low complexity" evidence="1">
    <location>
        <begin position="586"/>
        <end position="608"/>
    </location>
</feature>
<proteinExistence type="predicted"/>
<keyword evidence="2" id="KW-1133">Transmembrane helix</keyword>
<feature type="domain" description="YdbS-like PH" evidence="3">
    <location>
        <begin position="497"/>
        <end position="562"/>
    </location>
</feature>
<feature type="domain" description="YdbS-like PH" evidence="3">
    <location>
        <begin position="64"/>
        <end position="143"/>
    </location>
</feature>
<dbReference type="AlphaFoldDB" id="A0A9E6MRY3"/>
<feature type="domain" description="YdbS-like PH" evidence="3">
    <location>
        <begin position="303"/>
        <end position="352"/>
    </location>
</feature>
<evidence type="ECO:0000313" key="5">
    <source>
        <dbReference type="EMBL" id="QTU85232.1"/>
    </source>
</evidence>
<organism evidence="5 7">
    <name type="scientific">Xiamenia xianingshaonis</name>
    <dbReference type="NCBI Taxonomy" id="2682776"/>
    <lineage>
        <taxon>Bacteria</taxon>
        <taxon>Bacillati</taxon>
        <taxon>Actinomycetota</taxon>
        <taxon>Coriobacteriia</taxon>
        <taxon>Eggerthellales</taxon>
        <taxon>Eggerthellaceae</taxon>
        <taxon>Xiamenia</taxon>
    </lineage>
</organism>
<keyword evidence="2" id="KW-0812">Transmembrane</keyword>
<feature type="transmembrane region" description="Helical" evidence="2">
    <location>
        <begin position="422"/>
        <end position="444"/>
    </location>
</feature>
<dbReference type="InterPro" id="IPR005182">
    <property type="entry name" value="YdbS-like_PH"/>
</dbReference>
<evidence type="ECO:0000256" key="2">
    <source>
        <dbReference type="SAM" id="Phobius"/>
    </source>
</evidence>
<dbReference type="Proteomes" id="UP000671910">
    <property type="component" value="Chromosome"/>
</dbReference>
<dbReference type="PANTHER" id="PTHR34473">
    <property type="entry name" value="UPF0699 TRANSMEMBRANE PROTEIN YDBS"/>
    <property type="match status" value="1"/>
</dbReference>
<evidence type="ECO:0000313" key="4">
    <source>
        <dbReference type="EMBL" id="NHM14131.1"/>
    </source>
</evidence>
<sequence>MLIALLVSFGSSIISVVAGQGASEMADLAAAVGMGAVVAAVVGGACLLGAIVVGIATLCQWWAYRHLYFTLDGEEFTLYSGIFNKKQAHVPYARIQSLDQKATLLQRVFGVCDVSIDTAGGASNKAVVVPCVTKSQAEWLRRELFARKSAAEQESGRASSPAPAAPVVGGQPAASAVPGNILDAPASLWDDARGAFAGARVDTGRVSYEYGLTNGELLLTGFSNNTGFVLVLLGVIGALASMVSSLFDVFQPDDALVKGAGRLLENALSNGGVAAVGVVTFLGACLVLWLLSAIGTCVSYGGFKARRRDSRIEVEYGLLQHQLQGVDIDRVQSVVIRQSFVRRLLGFCEVSLGKIDSLGDQADASQKNKGLADHGVIIHPFVRTSRVPDILAGMVPEFADVPTDLCPVAPVALRRALIRRCLLQGGGLWCLLAGVALFIATSVWQPALAASPDVESALVLAVLTFSTNVLLVAGVVLLVVDAVGAVLWARESSFGYNRSFFQVSNGGLSRETVTVPRKKIQFGFTKTNPFQRRARTATINAATAAGLGTKLVLIDAAEQDAEAWLRWLEPRVPNDAAKPAPLVQEPAPIASPAPAAAPASFGPAAPASHSDSTRPHQEDRL</sequence>
<reference evidence="5" key="2">
    <citation type="submission" date="2021-04" db="EMBL/GenBank/DDBJ databases">
        <title>Novel species in family Eggerthellaceae.</title>
        <authorList>
            <person name="Zhang G."/>
        </authorList>
    </citation>
    <scope>NUCLEOTIDE SEQUENCE</scope>
    <source>
        <strain evidence="5">Zg-886</strain>
    </source>
</reference>
<reference evidence="4 6" key="1">
    <citation type="submission" date="2019-11" db="EMBL/GenBank/DDBJ databases">
        <title>Eggerthellaceae novel genus isolated from the rectal contents of marmort.</title>
        <authorList>
            <person name="Zhang G."/>
        </authorList>
    </citation>
    <scope>NUCLEOTIDE SEQUENCE [LARGE SCALE GENOMIC DNA]</scope>
    <source>
        <strain evidence="4">Zg-886</strain>
        <strain evidence="6">zg-886</strain>
    </source>
</reference>